<feature type="domain" description="PsrA tetracyclin repressor-like C-terminal" evidence="2">
    <location>
        <begin position="95"/>
        <end position="192"/>
    </location>
</feature>
<gene>
    <name evidence="3" type="ORF">BI380_30450</name>
</gene>
<evidence type="ECO:0000313" key="3">
    <source>
        <dbReference type="EMBL" id="AOV05344.1"/>
    </source>
</evidence>
<sequence length="225" mass="25125">MLDTAERLFASDGIENVSIRQIVMTSGHGNLSGAHYHFGSREALIRMLLERRMQVTDKLRHEALDRLVAEGRETDLRALVEGALRVLEHVVRAFPWGRDYVLVVAQALFSPRIRLLTTLNTEAVTGLERATAMTRAALPHLPAARVNQRMIMFRHYGTYEIARWLQENELNDATSDKFEDLILHLIEYSVAGLSAPTHLQMGTPPAMPTTRGAESKKASAAQTVA</sequence>
<dbReference type="EMBL" id="CP017420">
    <property type="protein sequence ID" value="AOV05344.1"/>
    <property type="molecule type" value="Genomic_DNA"/>
</dbReference>
<dbReference type="SUPFAM" id="SSF46689">
    <property type="entry name" value="Homeodomain-like"/>
    <property type="match status" value="1"/>
</dbReference>
<dbReference type="Proteomes" id="UP000095607">
    <property type="component" value="Chromosome"/>
</dbReference>
<organism evidence="3 4">
    <name type="scientific">Delftia tsuruhatensis</name>
    <dbReference type="NCBI Taxonomy" id="180282"/>
    <lineage>
        <taxon>Bacteria</taxon>
        <taxon>Pseudomonadati</taxon>
        <taxon>Pseudomonadota</taxon>
        <taxon>Betaproteobacteria</taxon>
        <taxon>Burkholderiales</taxon>
        <taxon>Comamonadaceae</taxon>
        <taxon>Delftia</taxon>
    </lineage>
</organism>
<feature type="region of interest" description="Disordered" evidence="1">
    <location>
        <begin position="199"/>
        <end position="225"/>
    </location>
</feature>
<accession>A0ABN4SUS5</accession>
<dbReference type="InterPro" id="IPR009057">
    <property type="entry name" value="Homeodomain-like_sf"/>
</dbReference>
<evidence type="ECO:0000259" key="2">
    <source>
        <dbReference type="Pfam" id="PF17939"/>
    </source>
</evidence>
<evidence type="ECO:0000313" key="4">
    <source>
        <dbReference type="Proteomes" id="UP000095607"/>
    </source>
</evidence>
<keyword evidence="4" id="KW-1185">Reference proteome</keyword>
<proteinExistence type="predicted"/>
<dbReference type="InterPro" id="IPR041586">
    <property type="entry name" value="PsrA_TetR_C"/>
</dbReference>
<dbReference type="Pfam" id="PF17939">
    <property type="entry name" value="TetR_C_30"/>
    <property type="match status" value="1"/>
</dbReference>
<protein>
    <recommendedName>
        <fullName evidence="2">PsrA tetracyclin repressor-like C-terminal domain-containing protein</fullName>
    </recommendedName>
</protein>
<name>A0ABN4SUS5_9BURK</name>
<reference evidence="3 4" key="1">
    <citation type="submission" date="2016-09" db="EMBL/GenBank/DDBJ databases">
        <title>Complete genome sequence of Deltia acidovorans CM13 isolated from murine proximal colonic tissue.</title>
        <authorList>
            <person name="Saffarian A."/>
        </authorList>
    </citation>
    <scope>NUCLEOTIDE SEQUENCE [LARGE SCALE GENOMIC DNA]</scope>
    <source>
        <strain evidence="3 4">CM13</strain>
    </source>
</reference>
<evidence type="ECO:0000256" key="1">
    <source>
        <dbReference type="SAM" id="MobiDB-lite"/>
    </source>
</evidence>
<dbReference type="Gene3D" id="1.10.357.10">
    <property type="entry name" value="Tetracycline Repressor, domain 2"/>
    <property type="match status" value="1"/>
</dbReference>